<dbReference type="AlphaFoldDB" id="A0A0H4PR98"/>
<accession>A0A0H4PR98</accession>
<dbReference type="SUPFAM" id="SSF51905">
    <property type="entry name" value="FAD/NAD(P)-binding domain"/>
    <property type="match status" value="1"/>
</dbReference>
<dbReference type="Gene3D" id="3.50.50.60">
    <property type="entry name" value="FAD/NAD(P)-binding domain"/>
    <property type="match status" value="1"/>
</dbReference>
<protein>
    <submittedName>
        <fullName evidence="1">Putative alkylhalidase-like protein</fullName>
    </submittedName>
</protein>
<dbReference type="PANTHER" id="PTHR42685:SF22">
    <property type="entry name" value="CONDITIONED MEDIUM FACTOR RECEPTOR 1"/>
    <property type="match status" value="1"/>
</dbReference>
<dbReference type="PANTHER" id="PTHR42685">
    <property type="entry name" value="GERANYLGERANYL DIPHOSPHATE REDUCTASE"/>
    <property type="match status" value="1"/>
</dbReference>
<gene>
    <name evidence="1" type="ORF">CA2015_1355</name>
</gene>
<dbReference type="RefSeq" id="WP_048641214.1">
    <property type="nucleotide sequence ID" value="NZ_CP012040.1"/>
</dbReference>
<keyword evidence="2" id="KW-1185">Reference proteome</keyword>
<dbReference type="STRING" id="320787.CA2015_1355"/>
<evidence type="ECO:0000313" key="1">
    <source>
        <dbReference type="EMBL" id="AKP50802.1"/>
    </source>
</evidence>
<sequence length="371" mass="41323">MDENQITIIGGGLSGLIAAYLLAKEGKSVLVIEKKEYPFHRVCGEYVSNEVRDFLIQEDLFPSSFEPAEINTFRLSAVNGALAEIPLDLGGFGISRYNLDYFLYKKCLNVGVKFLLKTQASTIGFKAAQNVFEVNTNEGDLLTAPIVLAAYGKRSRIDKYLDRGFLNQRSPYVGIKYHINIAHEENMVALHNYNGGYLGINKIENGAFNLCYLGSREQLKAAGNIQSMEEQYLFKNPHIKEIYSRAEFLWEKPEVINEISFATKSPVENQLLMIGDAAGMITPLCGNGMAIAIHTGKLAADAILKHKKLAMIQKAYAKAWNQYFSSRLRTGRAVQKLFGAPFVSNLAVNVIKKSPYLAKKLILQTHGQPIK</sequence>
<dbReference type="PATRIC" id="fig|320787.5.peg.1493"/>
<dbReference type="KEGG" id="camu:CA2015_1355"/>
<evidence type="ECO:0000313" key="2">
    <source>
        <dbReference type="Proteomes" id="UP000036520"/>
    </source>
</evidence>
<reference evidence="1 2" key="1">
    <citation type="submission" date="2015-07" db="EMBL/GenBank/DDBJ databases">
        <authorList>
            <person name="Kim K.M."/>
        </authorList>
    </citation>
    <scope>NUCLEOTIDE SEQUENCE [LARGE SCALE GENOMIC DNA]</scope>
    <source>
        <strain evidence="1 2">KCTC 12363</strain>
    </source>
</reference>
<dbReference type="EMBL" id="CP012040">
    <property type="protein sequence ID" value="AKP50802.1"/>
    <property type="molecule type" value="Genomic_DNA"/>
</dbReference>
<organism evidence="1 2">
    <name type="scientific">Cyclobacterium amurskyense</name>
    <dbReference type="NCBI Taxonomy" id="320787"/>
    <lineage>
        <taxon>Bacteria</taxon>
        <taxon>Pseudomonadati</taxon>
        <taxon>Bacteroidota</taxon>
        <taxon>Cytophagia</taxon>
        <taxon>Cytophagales</taxon>
        <taxon>Cyclobacteriaceae</taxon>
        <taxon>Cyclobacterium</taxon>
    </lineage>
</organism>
<proteinExistence type="predicted"/>
<dbReference type="Pfam" id="PF13450">
    <property type="entry name" value="NAD_binding_8"/>
    <property type="match status" value="1"/>
</dbReference>
<dbReference type="InterPro" id="IPR050407">
    <property type="entry name" value="Geranylgeranyl_reductase"/>
</dbReference>
<dbReference type="InterPro" id="IPR036188">
    <property type="entry name" value="FAD/NAD-bd_sf"/>
</dbReference>
<dbReference type="Proteomes" id="UP000036520">
    <property type="component" value="Chromosome"/>
</dbReference>
<name>A0A0H4PR98_9BACT</name>
<dbReference type="PRINTS" id="PR00420">
    <property type="entry name" value="RNGMNOXGNASE"/>
</dbReference>
<dbReference type="OrthoDB" id="1142316at2"/>